<keyword evidence="2 4" id="KW-0413">Isomerase</keyword>
<dbReference type="EMBL" id="CP015878">
    <property type="protein sequence ID" value="ANI16086.1"/>
    <property type="molecule type" value="Genomic_DNA"/>
</dbReference>
<dbReference type="AlphaFoldDB" id="A0A1A9KE42"/>
<comment type="similarity">
    <text evidence="1">Belongs to the PhzF family.</text>
</comment>
<dbReference type="GO" id="GO:0005737">
    <property type="term" value="C:cytoplasm"/>
    <property type="evidence" value="ECO:0007669"/>
    <property type="project" value="TreeGrafter"/>
</dbReference>
<dbReference type="NCBIfam" id="TIGR00654">
    <property type="entry name" value="PhzF_family"/>
    <property type="match status" value="1"/>
</dbReference>
<dbReference type="PIRSF" id="PIRSF016184">
    <property type="entry name" value="PhzC_PhzF"/>
    <property type="match status" value="1"/>
</dbReference>
<dbReference type="SUPFAM" id="SSF54506">
    <property type="entry name" value="Diaminopimelate epimerase-like"/>
    <property type="match status" value="1"/>
</dbReference>
<feature type="active site" evidence="3">
    <location>
        <position position="46"/>
    </location>
</feature>
<evidence type="ECO:0000313" key="5">
    <source>
        <dbReference type="Proteomes" id="UP000077748"/>
    </source>
</evidence>
<dbReference type="Gene3D" id="3.10.310.10">
    <property type="entry name" value="Diaminopimelate Epimerase, Chain A, domain 1"/>
    <property type="match status" value="2"/>
</dbReference>
<gene>
    <name evidence="4" type="ORF">A9C11_19800</name>
</gene>
<name>A0A1A9KE42_9PSED</name>
<sequence>MQLEFHQVDAFTHRPFAGNPAMVYRLDAWLADELMQNIAAEHNLSETAFLVREADGWRIRWFTPTAEVPLCGHATLASAHVLFEVFGEPGERLELNSLSGPLRVYREDQRLALDFPAQPPHEAGSTVELEQALGLPVVDALSTTAHLMVLLESEEAVRACKPDFVALAKLPYLGVIVTARGEGEHDFVSRFFAPAIGINEDPVTGAAHCCLIPYWSQRLSKLQLRALQCSARGGELWCRLEGDRVRIAGQARLVASGRLVI</sequence>
<reference evidence="4 5" key="1">
    <citation type="submission" date="2016-05" db="EMBL/GenBank/DDBJ databases">
        <title>Genome Sequence of Pseudomonas citronellolis Strain SJTE-3, an Estrogens and Persistent Organic Pollutants degradation strain.</title>
        <authorList>
            <person name="Liang R."/>
        </authorList>
    </citation>
    <scope>NUCLEOTIDE SEQUENCE [LARGE SCALE GENOMIC DNA]</scope>
    <source>
        <strain evidence="4 5">SJTE-3</strain>
    </source>
</reference>
<dbReference type="PANTHER" id="PTHR13774">
    <property type="entry name" value="PHENAZINE BIOSYNTHESIS PROTEIN"/>
    <property type="match status" value="1"/>
</dbReference>
<dbReference type="Pfam" id="PF02567">
    <property type="entry name" value="PhzC-PhzF"/>
    <property type="match status" value="1"/>
</dbReference>
<proteinExistence type="inferred from homology"/>
<protein>
    <submittedName>
        <fullName evidence="4">Isomerase</fullName>
    </submittedName>
</protein>
<dbReference type="RefSeq" id="WP_043266950.1">
    <property type="nucleotide sequence ID" value="NZ_BDGS01000001.1"/>
</dbReference>
<dbReference type="PANTHER" id="PTHR13774:SF17">
    <property type="entry name" value="PHENAZINE BIOSYNTHESIS-LIKE DOMAIN-CONTAINING PROTEIN"/>
    <property type="match status" value="1"/>
</dbReference>
<evidence type="ECO:0000256" key="3">
    <source>
        <dbReference type="PIRSR" id="PIRSR016184-1"/>
    </source>
</evidence>
<dbReference type="Proteomes" id="UP000077748">
    <property type="component" value="Chromosome"/>
</dbReference>
<evidence type="ECO:0000256" key="2">
    <source>
        <dbReference type="ARBA" id="ARBA00023235"/>
    </source>
</evidence>
<organism evidence="4 5">
    <name type="scientific">Pseudomonas citronellolis</name>
    <dbReference type="NCBI Taxonomy" id="53408"/>
    <lineage>
        <taxon>Bacteria</taxon>
        <taxon>Pseudomonadati</taxon>
        <taxon>Pseudomonadota</taxon>
        <taxon>Gammaproteobacteria</taxon>
        <taxon>Pseudomonadales</taxon>
        <taxon>Pseudomonadaceae</taxon>
        <taxon>Pseudomonas</taxon>
    </lineage>
</organism>
<evidence type="ECO:0000313" key="4">
    <source>
        <dbReference type="EMBL" id="ANI16086.1"/>
    </source>
</evidence>
<accession>A0A1A9KE42</accession>
<evidence type="ECO:0000256" key="1">
    <source>
        <dbReference type="ARBA" id="ARBA00008270"/>
    </source>
</evidence>
<dbReference type="GO" id="GO:0016853">
    <property type="term" value="F:isomerase activity"/>
    <property type="evidence" value="ECO:0007669"/>
    <property type="project" value="UniProtKB-KW"/>
</dbReference>
<dbReference type="InterPro" id="IPR003719">
    <property type="entry name" value="Phenazine_PhzF-like"/>
</dbReference>